<protein>
    <submittedName>
        <fullName evidence="4">ATP-dependent DNA helicase RecG</fullName>
    </submittedName>
</protein>
<dbReference type="AlphaFoldDB" id="A0A0L0MJJ7"/>
<evidence type="ECO:0000256" key="2">
    <source>
        <dbReference type="ARBA" id="ARBA00022806"/>
    </source>
</evidence>
<gene>
    <name evidence="4" type="primary">recG</name>
    <name evidence="4" type="ORF">AlmWB_02980</name>
</gene>
<keyword evidence="2 4" id="KW-0347">Helicase</keyword>
<organism evidence="4 5">
    <name type="scientific">Candidatus Phytoplasma phoenicium</name>
    <dbReference type="NCBI Taxonomy" id="198422"/>
    <lineage>
        <taxon>Bacteria</taxon>
        <taxon>Bacillati</taxon>
        <taxon>Mycoplasmatota</taxon>
        <taxon>Mollicutes</taxon>
        <taxon>Acholeplasmatales</taxon>
        <taxon>Acholeplasmataceae</taxon>
        <taxon>Candidatus Phytoplasma</taxon>
        <taxon>16SrIX (Pigeon pea witches'-broom group)</taxon>
    </lineage>
</organism>
<dbReference type="InterPro" id="IPR047112">
    <property type="entry name" value="RecG/Mfd"/>
</dbReference>
<dbReference type="OrthoDB" id="9804325at2"/>
<accession>A0A0L0MJJ7</accession>
<dbReference type="GO" id="GO:0016787">
    <property type="term" value="F:hydrolase activity"/>
    <property type="evidence" value="ECO:0007669"/>
    <property type="project" value="UniProtKB-KW"/>
</dbReference>
<dbReference type="InterPro" id="IPR027417">
    <property type="entry name" value="P-loop_NTPase"/>
</dbReference>
<keyword evidence="2 4" id="KW-0547">Nucleotide-binding</keyword>
<proteinExistence type="predicted"/>
<keyword evidence="2 4" id="KW-0067">ATP-binding</keyword>
<sequence>MYLGFIKVSLLKNKPYTKKEVSTQKCSLSEAIIRFKKNQNRNQQSYIIIPAIQDQTQYFNIPKVEAILTQNQIEHLYILHGKKTTQQQENIMTSFIPDKKGILLTTSIIEVGIDITNATMIIILGAEYFGLSQLHQFRGRVGRNTYQNYCFLVTHKHHKRLDIFIKENDGFKLSDFDLKNRGPGDFFGKKQSGFFKYRFLNITKDFETLQYDKNSNQKKG</sequence>
<dbReference type="EMBL" id="JPSQ01000063">
    <property type="protein sequence ID" value="KND62518.1"/>
    <property type="molecule type" value="Genomic_DNA"/>
</dbReference>
<reference evidence="4 5" key="1">
    <citation type="journal article" date="2015" name="BMC Microbiol.">
        <title>'Candidatus Phytoplasma phoenicium' associated with almond witches'-broom disease: from draft genome to genetic diversity among strain populations.</title>
        <authorList>
            <person name="Quaglino F."/>
            <person name="Kube M."/>
            <person name="Jawhari M."/>
            <person name="Abou-Jawdah Y."/>
            <person name="Siewert C."/>
            <person name="Choueiri E."/>
            <person name="Sobh H."/>
            <person name="Casati P."/>
            <person name="Tedeschi R."/>
            <person name="Molino Lova M."/>
            <person name="Alma A."/>
            <person name="Bianco P.A."/>
        </authorList>
    </citation>
    <scope>NUCLEOTIDE SEQUENCE [LARGE SCALE GENOMIC DNA]</scope>
    <source>
        <strain evidence="4 5">SA213</strain>
    </source>
</reference>
<evidence type="ECO:0000256" key="1">
    <source>
        <dbReference type="ARBA" id="ARBA00022801"/>
    </source>
</evidence>
<dbReference type="SMART" id="SM00490">
    <property type="entry name" value="HELICc"/>
    <property type="match status" value="1"/>
</dbReference>
<comment type="caution">
    <text evidence="4">The sequence shown here is derived from an EMBL/GenBank/DDBJ whole genome shotgun (WGS) entry which is preliminary data.</text>
</comment>
<dbReference type="PANTHER" id="PTHR47964:SF1">
    <property type="entry name" value="ATP-DEPENDENT DNA HELICASE HOMOLOG RECG, CHLOROPLASTIC"/>
    <property type="match status" value="1"/>
</dbReference>
<name>A0A0L0MJJ7_9MOLU</name>
<dbReference type="RefSeq" id="WP_050337400.1">
    <property type="nucleotide sequence ID" value="NZ_JPSQ01000063.1"/>
</dbReference>
<dbReference type="PATRIC" id="fig|198422.3.peg.295"/>
<evidence type="ECO:0000313" key="4">
    <source>
        <dbReference type="EMBL" id="KND62518.1"/>
    </source>
</evidence>
<dbReference type="Proteomes" id="UP000037086">
    <property type="component" value="Unassembled WGS sequence"/>
</dbReference>
<dbReference type="PROSITE" id="PS51194">
    <property type="entry name" value="HELICASE_CTER"/>
    <property type="match status" value="1"/>
</dbReference>
<dbReference type="InterPro" id="IPR001650">
    <property type="entry name" value="Helicase_C-like"/>
</dbReference>
<keyword evidence="1" id="KW-0378">Hydrolase</keyword>
<dbReference type="InterPro" id="IPR045562">
    <property type="entry name" value="RecG_dom3_C"/>
</dbReference>
<dbReference type="GO" id="GO:0006281">
    <property type="term" value="P:DNA repair"/>
    <property type="evidence" value="ECO:0007669"/>
    <property type="project" value="InterPro"/>
</dbReference>
<keyword evidence="5" id="KW-1185">Reference proteome</keyword>
<dbReference type="PANTHER" id="PTHR47964">
    <property type="entry name" value="ATP-DEPENDENT DNA HELICASE HOMOLOG RECG, CHLOROPLASTIC"/>
    <property type="match status" value="1"/>
</dbReference>
<dbReference type="Pfam" id="PF19833">
    <property type="entry name" value="RecG_dom3_C"/>
    <property type="match status" value="1"/>
</dbReference>
<dbReference type="GO" id="GO:0003678">
    <property type="term" value="F:DNA helicase activity"/>
    <property type="evidence" value="ECO:0007669"/>
    <property type="project" value="TreeGrafter"/>
</dbReference>
<evidence type="ECO:0000259" key="3">
    <source>
        <dbReference type="PROSITE" id="PS51194"/>
    </source>
</evidence>
<dbReference type="Gene3D" id="3.40.50.300">
    <property type="entry name" value="P-loop containing nucleotide triphosphate hydrolases"/>
    <property type="match status" value="1"/>
</dbReference>
<evidence type="ECO:0000313" key="5">
    <source>
        <dbReference type="Proteomes" id="UP000037086"/>
    </source>
</evidence>
<dbReference type="SUPFAM" id="SSF52540">
    <property type="entry name" value="P-loop containing nucleoside triphosphate hydrolases"/>
    <property type="match status" value="1"/>
</dbReference>
<dbReference type="Pfam" id="PF00271">
    <property type="entry name" value="Helicase_C"/>
    <property type="match status" value="1"/>
</dbReference>
<feature type="domain" description="Helicase C-terminal" evidence="3">
    <location>
        <begin position="27"/>
        <end position="184"/>
    </location>
</feature>